<reference evidence="1 2" key="1">
    <citation type="submission" date="2019-07" db="EMBL/GenBank/DDBJ databases">
        <title>Whole genome shotgun sequence of Aliivibrio fischeri NBRC 101058.</title>
        <authorList>
            <person name="Hosoyama A."/>
            <person name="Uohara A."/>
            <person name="Ohji S."/>
            <person name="Ichikawa N."/>
        </authorList>
    </citation>
    <scope>NUCLEOTIDE SEQUENCE [LARGE SCALE GENOMIC DNA]</scope>
    <source>
        <strain evidence="1 2">NBRC 101058</strain>
    </source>
</reference>
<dbReference type="CDD" id="cd20709">
    <property type="entry name" value="MIX_V"/>
    <property type="match status" value="1"/>
</dbReference>
<dbReference type="RefSeq" id="WP_146866866.1">
    <property type="nucleotide sequence ID" value="NZ_BJTZ01000069.1"/>
</dbReference>
<gene>
    <name evidence="1" type="ORF">AFI02nite_41590</name>
</gene>
<dbReference type="EMBL" id="BJTZ01000069">
    <property type="protein sequence ID" value="GEK16123.1"/>
    <property type="molecule type" value="Genomic_DNA"/>
</dbReference>
<dbReference type="AlphaFoldDB" id="A0A510UN79"/>
<evidence type="ECO:0008006" key="3">
    <source>
        <dbReference type="Google" id="ProtNLM"/>
    </source>
</evidence>
<organism evidence="1 2">
    <name type="scientific">Aliivibrio fischeri</name>
    <name type="common">Vibrio fischeri</name>
    <dbReference type="NCBI Taxonomy" id="668"/>
    <lineage>
        <taxon>Bacteria</taxon>
        <taxon>Pseudomonadati</taxon>
        <taxon>Pseudomonadota</taxon>
        <taxon>Gammaproteobacteria</taxon>
        <taxon>Vibrionales</taxon>
        <taxon>Vibrionaceae</taxon>
        <taxon>Aliivibrio</taxon>
    </lineage>
</organism>
<dbReference type="Proteomes" id="UP000321787">
    <property type="component" value="Unassembled WGS sequence"/>
</dbReference>
<evidence type="ECO:0000313" key="2">
    <source>
        <dbReference type="Proteomes" id="UP000321787"/>
    </source>
</evidence>
<evidence type="ECO:0000313" key="1">
    <source>
        <dbReference type="EMBL" id="GEK16123.1"/>
    </source>
</evidence>
<protein>
    <recommendedName>
        <fullName evidence="3">LysM domain-containing protein</fullName>
    </recommendedName>
</protein>
<comment type="caution">
    <text evidence="1">The sequence shown here is derived from an EMBL/GenBank/DDBJ whole genome shotgun (WGS) entry which is preliminary data.</text>
</comment>
<accession>A0A510UN79</accession>
<proteinExistence type="predicted"/>
<name>A0A510UN79_ALIFS</name>
<sequence length="800" mass="91970">MAPIDIQKPKRWVRANFEPVQDEIPYIPELPYMDNVNEPPTLRFEYSFEVACSNDSLHKNIGCSFILAKTKKENTLGRWTKRQTEHGTRYTVYTAFDEPKRLIAQVASISMGISHIESVNVKKIDTQVADEGFIPIYPAVQLGERLGFPTEGFYYHIHNNKLIQEYKLIGNQRWSFYATRSMHHSLIPERGCNIDQTAILVFWKIGGKVVENQYIIYLDKQITRDKLDNLSKDWLHKHGVKLDITALLAIAKQPLTKQSKIVKLKDSAKFESLNHIVAIDPESGLRETWIEIAKQYDITPKELLLLNPKYDKDPMSLAVGHSLHVTKQDQKKIEKEPVYLIPPKQPQVFNQPLNAVYEYTDYYIVNTSIKAINNECLVEKDISIVNLKTISDTTTKFTDVIQVNCAEKIGLELEMPHSYLLGNVEIDDVLAKSKSGYQVGCKVIPYIELQVEMSQSFFDDSKKTPFVEIVLGPLSKEDITSKELHESLQTIRVLCNRPAVTTKYPITIKEMIKQYNSSITADSKFKMIVSEGFENIKIAPGIMDNFAMQTNIMVDFEAIGESEYITKLFEGCTQKIEQKQFQSSQKLAQKWANIIQPSASKRVVSFFTLLIYQTDFCNRHNIQNIVSSEIYSISFPVFFRTSPEDILFSILSNDDINDVANISEIINTVPKGKGKKSQAKKEFEFIYPGDPTNKVIITHNFKNVLGYKLDLRKLLGNNARLKLIDEEELKYKAEGLSETFHLTMLWNDCRRDIMQKQKKFYIVVEIRDHKMKASLQWSNYSHWEKILAKGGQIGNVLTYK</sequence>